<evidence type="ECO:0000256" key="1">
    <source>
        <dbReference type="ARBA" id="ARBA00022679"/>
    </source>
</evidence>
<keyword evidence="1" id="KW-0808">Transferase</keyword>
<dbReference type="Proteomes" id="UP000051220">
    <property type="component" value="Unassembled WGS sequence"/>
</dbReference>
<dbReference type="InterPro" id="IPR002173">
    <property type="entry name" value="Carboh/pur_kinase_PfkB_CS"/>
</dbReference>
<keyword evidence="2 4" id="KW-0418">Kinase</keyword>
<evidence type="ECO:0000313" key="4">
    <source>
        <dbReference type="EMBL" id="KRP31575.1"/>
    </source>
</evidence>
<dbReference type="PANTHER" id="PTHR10584">
    <property type="entry name" value="SUGAR KINASE"/>
    <property type="match status" value="1"/>
</dbReference>
<dbReference type="Pfam" id="PF00294">
    <property type="entry name" value="PfkB"/>
    <property type="match status" value="1"/>
</dbReference>
<proteinExistence type="predicted"/>
<evidence type="ECO:0000259" key="3">
    <source>
        <dbReference type="Pfam" id="PF00294"/>
    </source>
</evidence>
<organism evidence="4 5">
    <name type="scientific">Verrucomicrobia subdivision 6 bacterium BACL9 MAG-120924-bin69</name>
    <dbReference type="NCBI Taxonomy" id="1655635"/>
    <lineage>
        <taxon>Bacteria</taxon>
        <taxon>Pseudomonadati</taxon>
        <taxon>Verrucomicrobiota</taxon>
        <taxon>Verrucomicrobiia</taxon>
        <taxon>Verrucomicrobiales</taxon>
        <taxon>Verrucomicrobia subdivision 6</taxon>
    </lineage>
</organism>
<dbReference type="EMBL" id="LIDN01000455">
    <property type="protein sequence ID" value="KRP31575.1"/>
    <property type="molecule type" value="Genomic_DNA"/>
</dbReference>
<accession>A0A0R2X6H2</accession>
<comment type="caution">
    <text evidence="4">The sequence shown here is derived from an EMBL/GenBank/DDBJ whole genome shotgun (WGS) entry which is preliminary data.</text>
</comment>
<gene>
    <name evidence="4" type="ORF">ABS33_08455</name>
</gene>
<dbReference type="SUPFAM" id="SSF53613">
    <property type="entry name" value="Ribokinase-like"/>
    <property type="match status" value="1"/>
</dbReference>
<dbReference type="PROSITE" id="PS00584">
    <property type="entry name" value="PFKB_KINASES_2"/>
    <property type="match status" value="1"/>
</dbReference>
<evidence type="ECO:0000313" key="5">
    <source>
        <dbReference type="Proteomes" id="UP000051220"/>
    </source>
</evidence>
<dbReference type="Gene3D" id="3.40.1190.20">
    <property type="match status" value="1"/>
</dbReference>
<dbReference type="InterPro" id="IPR029056">
    <property type="entry name" value="Ribokinase-like"/>
</dbReference>
<name>A0A0R2X6H2_9BACT</name>
<reference evidence="4 5" key="1">
    <citation type="submission" date="2015-10" db="EMBL/GenBank/DDBJ databases">
        <title>Metagenome-Assembled Genomes uncover a global brackish microbiome.</title>
        <authorList>
            <person name="Hugerth L.W."/>
            <person name="Larsson J."/>
            <person name="Alneberg J."/>
            <person name="Lindh M.V."/>
            <person name="Legrand C."/>
            <person name="Pinhassi J."/>
            <person name="Andersson A.F."/>
        </authorList>
    </citation>
    <scope>NUCLEOTIDE SEQUENCE [LARGE SCALE GENOMIC DNA]</scope>
    <source>
        <strain evidence="4">BACL9 MAG-120924-bin69</strain>
    </source>
</reference>
<sequence>MSVLVVGSVGIDRIETTQEDRSDLLGGSASYAGLAASFHAPTSLIGIVGDDFPAHHRAVWEKRKIDLSGLQIVKGKTFRWHGRYEENMNNRHTISTDLNVFADFKPQLPAAQKNLPFVLLGNIAPDLQHLVLDQMAKPKFTVADTMNLWIDIARPRLLELLPRIDMLILNDSEAALLTGESNLLRASRWLRERGPRYVAIKKGEHGCFLSGKEGAFAAPAIPLEKVLDPTGAGDTFAGGLTGYLASQKEINLSTLAHGVLEGTILASFTVEDFSLNRLAALTTQDLATRRKELSRLINPHP</sequence>
<dbReference type="InterPro" id="IPR011611">
    <property type="entry name" value="PfkB_dom"/>
</dbReference>
<protein>
    <submittedName>
        <fullName evidence="4">Sugar kinase</fullName>
    </submittedName>
</protein>
<dbReference type="GO" id="GO:0005829">
    <property type="term" value="C:cytosol"/>
    <property type="evidence" value="ECO:0007669"/>
    <property type="project" value="TreeGrafter"/>
</dbReference>
<dbReference type="PANTHER" id="PTHR10584:SF166">
    <property type="entry name" value="RIBOKINASE"/>
    <property type="match status" value="1"/>
</dbReference>
<evidence type="ECO:0000256" key="2">
    <source>
        <dbReference type="ARBA" id="ARBA00022777"/>
    </source>
</evidence>
<feature type="domain" description="Carbohydrate kinase PfkB" evidence="3">
    <location>
        <begin position="3"/>
        <end position="250"/>
    </location>
</feature>
<dbReference type="AlphaFoldDB" id="A0A0R2X6H2"/>
<dbReference type="GO" id="GO:0016301">
    <property type="term" value="F:kinase activity"/>
    <property type="evidence" value="ECO:0007669"/>
    <property type="project" value="UniProtKB-KW"/>
</dbReference>